<accession>A0ABT5VXT7</accession>
<dbReference type="Proteomes" id="UP001528920">
    <property type="component" value="Unassembled WGS sequence"/>
</dbReference>
<evidence type="ECO:0000256" key="5">
    <source>
        <dbReference type="ARBA" id="ARBA00023077"/>
    </source>
</evidence>
<keyword evidence="4 8" id="KW-0812">Transmembrane</keyword>
<dbReference type="PANTHER" id="PTHR30069">
    <property type="entry name" value="TONB-DEPENDENT OUTER MEMBRANE RECEPTOR"/>
    <property type="match status" value="1"/>
</dbReference>
<keyword evidence="7 8" id="KW-0998">Cell outer membrane</keyword>
<feature type="domain" description="TonB-dependent receptor plug" evidence="11">
    <location>
        <begin position="125"/>
        <end position="231"/>
    </location>
</feature>
<evidence type="ECO:0000256" key="6">
    <source>
        <dbReference type="ARBA" id="ARBA00023136"/>
    </source>
</evidence>
<evidence type="ECO:0000256" key="2">
    <source>
        <dbReference type="ARBA" id="ARBA00022448"/>
    </source>
</evidence>
<dbReference type="Pfam" id="PF13715">
    <property type="entry name" value="CarbopepD_reg_2"/>
    <property type="match status" value="1"/>
</dbReference>
<dbReference type="InterPro" id="IPR012910">
    <property type="entry name" value="Plug_dom"/>
</dbReference>
<feature type="domain" description="TonB-dependent receptor-like beta-barrel" evidence="10">
    <location>
        <begin position="318"/>
        <end position="769"/>
    </location>
</feature>
<sequence>MKKLCAIVYLLFVVSISLFSMPNNYRGVVKGMVVNQSSKDPLPFVTVSIPNSTNGTLTDDSGAFLLGNLKPGKHELQFSCVGFKPMRKQFEIQENVPVNLQVSLSEDVIGLAQIVVSADRSQVSRKEAPVIVNMLSAKSLQQVNSCSLAEGLAFAPGIRVENNCNNCGFNQVRMNGMEGNYSQILINSRQVISGLASVYGLEHIPTSMIQRIEIVRGGGSALFGSNAIAGTINVITKDPISNNFSLNIQNNILGVGLNDKANDFNIDFNSSIISDDRKTGMFLFGVKREREAWDATNDGFSNLVEIKSKGAGMQAYHRFSDRSKLSAEYHFINEYRRGGDHLNRLPFNSEIAEQVEHDIHAGGLTWDLYLDKERKHKLSTFVSGQYTDRETYYGTQMFEDADGNPYTVPRPDYSAFGSTKDIASVIGTQYATDLDKFLMAPAKIVLGIENTYNTLKDKKLGYFDPIKNLMLENTVISDQRYNTFGSYAQVKWDLNFMNLLVGGRFDSYRIKNDADHSVFSNSVFCPRVNLQFKLSENINVRTSYARGYRAPQIFDEDLHIEASTARTITHELDENLKEETSNTYLLSAEWDFTMNKWESYFLVEGFYNRLNNPFYNDYIPNPDNSQDLIALRTNAGGSDVAGVNFEYKLVPSHVVNCQLGFTLQNGKYDTALNQGENTFTDKVLRSPNQYGYLLVNLNPSHHTELSINGTYTGPMHMVHLGGGLDKNGMLIEESLVKTNSFYDLGFKFAYHIDFGDQMKIEFNAGVKNLFNSFQDDPDYGNSRDATYVYGPISPRTIFFGISLGNVL</sequence>
<evidence type="ECO:0000313" key="12">
    <source>
        <dbReference type="EMBL" id="MDE5420229.1"/>
    </source>
</evidence>
<dbReference type="RefSeq" id="WP_275111561.1">
    <property type="nucleotide sequence ID" value="NZ_JAKJSC010000009.1"/>
</dbReference>
<dbReference type="InterPro" id="IPR036942">
    <property type="entry name" value="Beta-barrel_TonB_sf"/>
</dbReference>
<evidence type="ECO:0000256" key="7">
    <source>
        <dbReference type="ARBA" id="ARBA00023237"/>
    </source>
</evidence>
<name>A0ABT5VXT7_9BACT</name>
<reference evidence="12 13" key="1">
    <citation type="submission" date="2022-01" db="EMBL/GenBank/DDBJ databases">
        <title>Labilibaculum sp. nov, a marine bacterium isolated from Antarctica.</title>
        <authorList>
            <person name="Dai W."/>
        </authorList>
    </citation>
    <scope>NUCLEOTIDE SEQUENCE [LARGE SCALE GENOMIC DNA]</scope>
    <source>
        <strain evidence="12 13">DW002</strain>
    </source>
</reference>
<evidence type="ECO:0000256" key="1">
    <source>
        <dbReference type="ARBA" id="ARBA00004571"/>
    </source>
</evidence>
<dbReference type="EMBL" id="JAKJSC010000009">
    <property type="protein sequence ID" value="MDE5420229.1"/>
    <property type="molecule type" value="Genomic_DNA"/>
</dbReference>
<dbReference type="PROSITE" id="PS52016">
    <property type="entry name" value="TONB_DEPENDENT_REC_3"/>
    <property type="match status" value="1"/>
</dbReference>
<dbReference type="Pfam" id="PF07715">
    <property type="entry name" value="Plug"/>
    <property type="match status" value="1"/>
</dbReference>
<keyword evidence="3 8" id="KW-1134">Transmembrane beta strand</keyword>
<keyword evidence="13" id="KW-1185">Reference proteome</keyword>
<keyword evidence="12" id="KW-0675">Receptor</keyword>
<evidence type="ECO:0000259" key="10">
    <source>
        <dbReference type="Pfam" id="PF00593"/>
    </source>
</evidence>
<organism evidence="12 13">
    <name type="scientific">Paralabilibaculum antarcticum</name>
    <dbReference type="NCBI Taxonomy" id="2912572"/>
    <lineage>
        <taxon>Bacteria</taxon>
        <taxon>Pseudomonadati</taxon>
        <taxon>Bacteroidota</taxon>
        <taxon>Bacteroidia</taxon>
        <taxon>Marinilabiliales</taxon>
        <taxon>Marinifilaceae</taxon>
        <taxon>Paralabilibaculum</taxon>
    </lineage>
</organism>
<keyword evidence="5 9" id="KW-0798">TonB box</keyword>
<dbReference type="PANTHER" id="PTHR30069:SF57">
    <property type="entry name" value="TONB-DEPENDENT RECEPTOR"/>
    <property type="match status" value="1"/>
</dbReference>
<evidence type="ECO:0000256" key="9">
    <source>
        <dbReference type="RuleBase" id="RU003357"/>
    </source>
</evidence>
<dbReference type="Gene3D" id="2.60.40.1120">
    <property type="entry name" value="Carboxypeptidase-like, regulatory domain"/>
    <property type="match status" value="1"/>
</dbReference>
<comment type="subcellular location">
    <subcellularLocation>
        <location evidence="1 8">Cell outer membrane</location>
        <topology evidence="1 8">Multi-pass membrane protein</topology>
    </subcellularLocation>
</comment>
<evidence type="ECO:0000256" key="8">
    <source>
        <dbReference type="PROSITE-ProRule" id="PRU01360"/>
    </source>
</evidence>
<evidence type="ECO:0000256" key="4">
    <source>
        <dbReference type="ARBA" id="ARBA00022692"/>
    </source>
</evidence>
<evidence type="ECO:0000313" key="13">
    <source>
        <dbReference type="Proteomes" id="UP001528920"/>
    </source>
</evidence>
<comment type="caution">
    <text evidence="12">The sequence shown here is derived from an EMBL/GenBank/DDBJ whole genome shotgun (WGS) entry which is preliminary data.</text>
</comment>
<proteinExistence type="inferred from homology"/>
<evidence type="ECO:0000259" key="11">
    <source>
        <dbReference type="Pfam" id="PF07715"/>
    </source>
</evidence>
<comment type="similarity">
    <text evidence="8 9">Belongs to the TonB-dependent receptor family.</text>
</comment>
<protein>
    <submittedName>
        <fullName evidence="12">TonB-dependent receptor</fullName>
    </submittedName>
</protein>
<dbReference type="Gene3D" id="2.170.130.10">
    <property type="entry name" value="TonB-dependent receptor, plug domain"/>
    <property type="match status" value="1"/>
</dbReference>
<dbReference type="Gene3D" id="2.40.170.20">
    <property type="entry name" value="TonB-dependent receptor, beta-barrel domain"/>
    <property type="match status" value="1"/>
</dbReference>
<keyword evidence="2 8" id="KW-0813">Transport</keyword>
<dbReference type="InterPro" id="IPR039426">
    <property type="entry name" value="TonB-dep_rcpt-like"/>
</dbReference>
<dbReference type="SUPFAM" id="SSF56935">
    <property type="entry name" value="Porins"/>
    <property type="match status" value="1"/>
</dbReference>
<evidence type="ECO:0000256" key="3">
    <source>
        <dbReference type="ARBA" id="ARBA00022452"/>
    </source>
</evidence>
<dbReference type="SUPFAM" id="SSF49464">
    <property type="entry name" value="Carboxypeptidase regulatory domain-like"/>
    <property type="match status" value="1"/>
</dbReference>
<dbReference type="InterPro" id="IPR037066">
    <property type="entry name" value="Plug_dom_sf"/>
</dbReference>
<dbReference type="InterPro" id="IPR000531">
    <property type="entry name" value="Beta-barrel_TonB"/>
</dbReference>
<keyword evidence="6 8" id="KW-0472">Membrane</keyword>
<dbReference type="InterPro" id="IPR008969">
    <property type="entry name" value="CarboxyPept-like_regulatory"/>
</dbReference>
<dbReference type="Pfam" id="PF00593">
    <property type="entry name" value="TonB_dep_Rec_b-barrel"/>
    <property type="match status" value="1"/>
</dbReference>
<gene>
    <name evidence="12" type="ORF">L3049_19735</name>
</gene>